<gene>
    <name evidence="2" type="ordered locus">Clocel_1290</name>
</gene>
<reference evidence="2 3" key="1">
    <citation type="submission" date="2010-08" db="EMBL/GenBank/DDBJ databases">
        <title>Complete sequence of Clostridium cellulovorans 743B.</title>
        <authorList>
            <consortium name="US DOE Joint Genome Institute"/>
            <person name="Lucas S."/>
            <person name="Copeland A."/>
            <person name="Lapidus A."/>
            <person name="Cheng J.-F."/>
            <person name="Bruce D."/>
            <person name="Goodwin L."/>
            <person name="Pitluck S."/>
            <person name="Chertkov O."/>
            <person name="Detter J.C."/>
            <person name="Han C."/>
            <person name="Tapia R."/>
            <person name="Land M."/>
            <person name="Hauser L."/>
            <person name="Chang Y.-J."/>
            <person name="Jeffries C."/>
            <person name="Kyrpides N."/>
            <person name="Ivanova N."/>
            <person name="Mikhailova N."/>
            <person name="Hemme C.L."/>
            <person name="Woyke T."/>
        </authorList>
    </citation>
    <scope>NUCLEOTIDE SEQUENCE [LARGE SCALE GENOMIC DNA]</scope>
    <source>
        <strain evidence="3">ATCC 35296 / DSM 3052 / OCM 3 / 743B</strain>
    </source>
</reference>
<evidence type="ECO:0000313" key="3">
    <source>
        <dbReference type="Proteomes" id="UP000002730"/>
    </source>
</evidence>
<dbReference type="KEGG" id="ccb:Clocel_1290"/>
<proteinExistence type="predicted"/>
<keyword evidence="1" id="KW-0472">Membrane</keyword>
<keyword evidence="1" id="KW-1133">Transmembrane helix</keyword>
<sequence length="136" mass="14960">MDFMNFIQGINPVILIGLAILIAFIILKNILKKVVKIILLILGIAAITGGSISTLNLKNYASSVVPNVQDVINSYAQQNGIDLSTLNENDLNSLNEYIKTNYPKVEVKNDNGNLVLEVSKDDFFNFKTSVTLKKSS</sequence>
<accession>D9SVC0</accession>
<evidence type="ECO:0000256" key="1">
    <source>
        <dbReference type="SAM" id="Phobius"/>
    </source>
</evidence>
<dbReference type="AlphaFoldDB" id="D9SVC0"/>
<dbReference type="HOGENOM" id="CLU_1871790_0_0_9"/>
<organism evidence="2 3">
    <name type="scientific">Clostridium cellulovorans (strain ATCC 35296 / DSM 3052 / OCM 3 / 743B)</name>
    <dbReference type="NCBI Taxonomy" id="573061"/>
    <lineage>
        <taxon>Bacteria</taxon>
        <taxon>Bacillati</taxon>
        <taxon>Bacillota</taxon>
        <taxon>Clostridia</taxon>
        <taxon>Eubacteriales</taxon>
        <taxon>Clostridiaceae</taxon>
        <taxon>Clostridium</taxon>
    </lineage>
</organism>
<evidence type="ECO:0000313" key="2">
    <source>
        <dbReference type="EMBL" id="ADL51044.1"/>
    </source>
</evidence>
<keyword evidence="3" id="KW-1185">Reference proteome</keyword>
<protein>
    <submittedName>
        <fullName evidence="2">Uncharacterized protein</fullName>
    </submittedName>
</protein>
<feature type="transmembrane region" description="Helical" evidence="1">
    <location>
        <begin position="6"/>
        <end position="27"/>
    </location>
</feature>
<dbReference type="Proteomes" id="UP000002730">
    <property type="component" value="Chromosome"/>
</dbReference>
<dbReference type="STRING" id="573061.Clocel_1290"/>
<name>D9SVC0_CLOC7</name>
<feature type="transmembrane region" description="Helical" evidence="1">
    <location>
        <begin position="34"/>
        <end position="55"/>
    </location>
</feature>
<dbReference type="RefSeq" id="WP_010076096.1">
    <property type="nucleotide sequence ID" value="NC_014393.1"/>
</dbReference>
<keyword evidence="1" id="KW-0812">Transmembrane</keyword>
<dbReference type="EMBL" id="CP002160">
    <property type="protein sequence ID" value="ADL51044.1"/>
    <property type="molecule type" value="Genomic_DNA"/>
</dbReference>